<protein>
    <recommendedName>
        <fullName evidence="3">NAD-dependent protein deacylase</fullName>
        <ecNumber evidence="3">2.3.1.286</ecNumber>
    </recommendedName>
    <alternativeName>
        <fullName evidence="3">Regulatory protein SIR2 homolog</fullName>
    </alternativeName>
</protein>
<comment type="function">
    <text evidence="3">NAD-dependent lysine deacetylase and desuccinylase that specifically removes acetyl and succinyl groups on target proteins. Modulates the activities of several proteins which are inactive in their acylated form.</text>
</comment>
<dbReference type="HAMAP" id="MF_01121">
    <property type="entry name" value="Sirtuin_ClassIII"/>
    <property type="match status" value="1"/>
</dbReference>
<evidence type="ECO:0000256" key="4">
    <source>
        <dbReference type="PROSITE-ProRule" id="PRU00236"/>
    </source>
</evidence>
<dbReference type="GO" id="GO:0070403">
    <property type="term" value="F:NAD+ binding"/>
    <property type="evidence" value="ECO:0007669"/>
    <property type="project" value="UniProtKB-UniRule"/>
</dbReference>
<comment type="caution">
    <text evidence="3 4">Lacks conserved residue(s) required for the propagation of feature annotation.</text>
</comment>
<dbReference type="InterPro" id="IPR027546">
    <property type="entry name" value="Sirtuin_class_III"/>
</dbReference>
<dbReference type="RefSeq" id="WP_106145716.1">
    <property type="nucleotide sequence ID" value="NZ_PVYX01000002.1"/>
</dbReference>
<dbReference type="GO" id="GO:0005737">
    <property type="term" value="C:cytoplasm"/>
    <property type="evidence" value="ECO:0007669"/>
    <property type="project" value="UniProtKB-SubCell"/>
</dbReference>
<feature type="binding site" evidence="3">
    <location>
        <position position="217"/>
    </location>
    <ligand>
        <name>NAD(+)</name>
        <dbReference type="ChEBI" id="CHEBI:57540"/>
    </ligand>
</feature>
<dbReference type="InterPro" id="IPR029035">
    <property type="entry name" value="DHS-like_NAD/FAD-binding_dom"/>
</dbReference>
<dbReference type="InterPro" id="IPR026591">
    <property type="entry name" value="Sirtuin_cat_small_dom_sf"/>
</dbReference>
<dbReference type="PANTHER" id="PTHR11085">
    <property type="entry name" value="NAD-DEPENDENT PROTEIN DEACYLASE SIRTUIN-5, MITOCHONDRIAL-RELATED"/>
    <property type="match status" value="1"/>
</dbReference>
<evidence type="ECO:0000256" key="3">
    <source>
        <dbReference type="HAMAP-Rule" id="MF_01121"/>
    </source>
</evidence>
<comment type="similarity">
    <text evidence="3">Belongs to the sirtuin family. Class III subfamily.</text>
</comment>
<gene>
    <name evidence="3" type="primary">cobB</name>
    <name evidence="6" type="ORF">CLV81_2840</name>
</gene>
<dbReference type="AlphaFoldDB" id="A0A2T0MAD5"/>
<name>A0A2T0MAD5_9FLAO</name>
<dbReference type="Gene3D" id="3.40.50.1220">
    <property type="entry name" value="TPP-binding domain"/>
    <property type="match status" value="1"/>
</dbReference>
<comment type="catalytic activity">
    <reaction evidence="3">
        <text>N(6)-succinyl-L-lysyl-[protein] + NAD(+) + H2O = 2''-O-succinyl-ADP-D-ribose + nicotinamide + L-lysyl-[protein]</text>
        <dbReference type="Rhea" id="RHEA:47668"/>
        <dbReference type="Rhea" id="RHEA-COMP:9752"/>
        <dbReference type="Rhea" id="RHEA-COMP:11877"/>
        <dbReference type="ChEBI" id="CHEBI:15377"/>
        <dbReference type="ChEBI" id="CHEBI:17154"/>
        <dbReference type="ChEBI" id="CHEBI:29969"/>
        <dbReference type="ChEBI" id="CHEBI:57540"/>
        <dbReference type="ChEBI" id="CHEBI:87830"/>
        <dbReference type="ChEBI" id="CHEBI:87832"/>
    </reaction>
</comment>
<organism evidence="6 7">
    <name type="scientific">Flagellimonas meridianipacifica</name>
    <dbReference type="NCBI Taxonomy" id="1080225"/>
    <lineage>
        <taxon>Bacteria</taxon>
        <taxon>Pseudomonadati</taxon>
        <taxon>Bacteroidota</taxon>
        <taxon>Flavobacteriia</taxon>
        <taxon>Flavobacteriales</taxon>
        <taxon>Flavobacteriaceae</taxon>
        <taxon>Flagellimonas</taxon>
    </lineage>
</organism>
<evidence type="ECO:0000313" key="6">
    <source>
        <dbReference type="EMBL" id="PRX54439.1"/>
    </source>
</evidence>
<feature type="binding site" evidence="3">
    <location>
        <begin position="12"/>
        <end position="31"/>
    </location>
    <ligand>
        <name>NAD(+)</name>
        <dbReference type="ChEBI" id="CHEBI:57540"/>
    </ligand>
</feature>
<dbReference type="EMBL" id="PVYX01000002">
    <property type="protein sequence ID" value="PRX54439.1"/>
    <property type="molecule type" value="Genomic_DNA"/>
</dbReference>
<dbReference type="Pfam" id="PF02146">
    <property type="entry name" value="SIR2"/>
    <property type="match status" value="1"/>
</dbReference>
<keyword evidence="2 3" id="KW-0520">NAD</keyword>
<dbReference type="SUPFAM" id="SSF52467">
    <property type="entry name" value="DHS-like NAD/FAD-binding domain"/>
    <property type="match status" value="1"/>
</dbReference>
<feature type="binding site" evidence="3">
    <location>
        <position position="56"/>
    </location>
    <ligand>
        <name>substrate</name>
    </ligand>
</feature>
<dbReference type="PROSITE" id="PS50305">
    <property type="entry name" value="SIRTUIN"/>
    <property type="match status" value="1"/>
</dbReference>
<dbReference type="InterPro" id="IPR003000">
    <property type="entry name" value="Sirtuin"/>
</dbReference>
<accession>A0A2T0MAD5</accession>
<dbReference type="InterPro" id="IPR026590">
    <property type="entry name" value="Ssirtuin_cat_dom"/>
</dbReference>
<dbReference type="PANTHER" id="PTHR11085:SF4">
    <property type="entry name" value="NAD-DEPENDENT PROTEIN DEACYLASE"/>
    <property type="match status" value="1"/>
</dbReference>
<sequence>MLEKQKIVVLTGAGMSAESGLKTFRDANGLWEGHDVMEVASPQGFARNPELVLEFYNQRRRQLLQVNPNEGHKALVELEAKYDVSIVTQNVDNLHEQAGSKHVVHLHGELFKVRSMANENHIMEWKKDLVLGDLDEDGHQLRPHIVWFGEMVPMLETAAYITQQANILIIIGTSMQVYPAASLIHYASSGTPIYFVDPKPNVNPSDFNNLTILSKTAVEGVPSLVSELLGNVS</sequence>
<reference evidence="6 7" key="1">
    <citation type="submission" date="2018-03" db="EMBL/GenBank/DDBJ databases">
        <title>Genomic Encyclopedia of Archaeal and Bacterial Type Strains, Phase II (KMG-II): from individual species to whole genera.</title>
        <authorList>
            <person name="Goeker M."/>
        </authorList>
    </citation>
    <scope>NUCLEOTIDE SEQUENCE [LARGE SCALE GENOMIC DNA]</scope>
    <source>
        <strain evidence="6 7">DSM 25027</strain>
    </source>
</reference>
<comment type="catalytic activity">
    <reaction evidence="3">
        <text>N(6)-acetyl-L-lysyl-[protein] + NAD(+) + H2O = 2''-O-acetyl-ADP-D-ribose + nicotinamide + L-lysyl-[protein]</text>
        <dbReference type="Rhea" id="RHEA:43636"/>
        <dbReference type="Rhea" id="RHEA-COMP:9752"/>
        <dbReference type="Rhea" id="RHEA-COMP:10731"/>
        <dbReference type="ChEBI" id="CHEBI:15377"/>
        <dbReference type="ChEBI" id="CHEBI:17154"/>
        <dbReference type="ChEBI" id="CHEBI:29969"/>
        <dbReference type="ChEBI" id="CHEBI:57540"/>
        <dbReference type="ChEBI" id="CHEBI:61930"/>
        <dbReference type="ChEBI" id="CHEBI:83767"/>
        <dbReference type="EC" id="2.3.1.286"/>
    </reaction>
</comment>
<proteinExistence type="inferred from homology"/>
<keyword evidence="3" id="KW-0963">Cytoplasm</keyword>
<keyword evidence="1" id="KW-0808">Transferase</keyword>
<evidence type="ECO:0000313" key="7">
    <source>
        <dbReference type="Proteomes" id="UP000237640"/>
    </source>
</evidence>
<dbReference type="CDD" id="cd01412">
    <property type="entry name" value="SIRT5_Af1_CobB"/>
    <property type="match status" value="1"/>
</dbReference>
<feature type="active site" description="Proton acceptor" evidence="3">
    <location>
        <position position="107"/>
    </location>
</feature>
<evidence type="ECO:0000256" key="2">
    <source>
        <dbReference type="ARBA" id="ARBA00023027"/>
    </source>
</evidence>
<dbReference type="Proteomes" id="UP000237640">
    <property type="component" value="Unassembled WGS sequence"/>
</dbReference>
<feature type="binding site" evidence="3">
    <location>
        <begin position="172"/>
        <end position="174"/>
    </location>
    <ligand>
        <name>NAD(+)</name>
        <dbReference type="ChEBI" id="CHEBI:57540"/>
    </ligand>
</feature>
<dbReference type="GO" id="GO:0036054">
    <property type="term" value="F:protein-malonyllysine demalonylase activity"/>
    <property type="evidence" value="ECO:0007669"/>
    <property type="project" value="InterPro"/>
</dbReference>
<dbReference type="GO" id="GO:0017136">
    <property type="term" value="F:histone deacetylase activity, NAD-dependent"/>
    <property type="evidence" value="ECO:0007669"/>
    <property type="project" value="TreeGrafter"/>
</dbReference>
<feature type="binding site" evidence="3">
    <location>
        <position position="59"/>
    </location>
    <ligand>
        <name>substrate</name>
    </ligand>
</feature>
<feature type="binding site" evidence="3">
    <location>
        <begin position="89"/>
        <end position="92"/>
    </location>
    <ligand>
        <name>NAD(+)</name>
        <dbReference type="ChEBI" id="CHEBI:57540"/>
    </ligand>
</feature>
<dbReference type="EC" id="2.3.1.286" evidence="3"/>
<keyword evidence="7" id="KW-1185">Reference proteome</keyword>
<comment type="domain">
    <text evidence="3">2 residues (Tyr-56 and Arg-59) present in a large hydrophobic pocket are probably involved in substrate specificity. They are important for desuccinylation activity, but dispensable for deacetylation activity.</text>
</comment>
<comment type="caution">
    <text evidence="6">The sequence shown here is derived from an EMBL/GenBank/DDBJ whole genome shotgun (WGS) entry which is preliminary data.</text>
</comment>
<dbReference type="InterPro" id="IPR050134">
    <property type="entry name" value="NAD-dep_sirtuin_deacylases"/>
</dbReference>
<comment type="subcellular location">
    <subcellularLocation>
        <location evidence="3">Cytoplasm</location>
    </subcellularLocation>
</comment>
<evidence type="ECO:0000259" key="5">
    <source>
        <dbReference type="PROSITE" id="PS50305"/>
    </source>
</evidence>
<dbReference type="GO" id="GO:0036055">
    <property type="term" value="F:protein-succinyllysine desuccinylase activity"/>
    <property type="evidence" value="ECO:0007669"/>
    <property type="project" value="UniProtKB-UniRule"/>
</dbReference>
<dbReference type="OrthoDB" id="9800582at2"/>
<dbReference type="Gene3D" id="3.30.1600.10">
    <property type="entry name" value="SIR2/SIRT2 'Small Domain"/>
    <property type="match status" value="1"/>
</dbReference>
<evidence type="ECO:0000256" key="1">
    <source>
        <dbReference type="ARBA" id="ARBA00022679"/>
    </source>
</evidence>
<feature type="domain" description="Deacetylase sirtuin-type" evidence="5">
    <location>
        <begin position="1"/>
        <end position="231"/>
    </location>
</feature>